<evidence type="ECO:0000313" key="2">
    <source>
        <dbReference type="Proteomes" id="UP000326671"/>
    </source>
</evidence>
<dbReference type="AlphaFoldDB" id="A0A5J5HMX6"/>
<evidence type="ECO:0000313" key="1">
    <source>
        <dbReference type="EMBL" id="KAA9021557.1"/>
    </source>
</evidence>
<organism evidence="1 2">
    <name type="scientific">Niallia endozanthoxylica</name>
    <dbReference type="NCBI Taxonomy" id="2036016"/>
    <lineage>
        <taxon>Bacteria</taxon>
        <taxon>Bacillati</taxon>
        <taxon>Bacillota</taxon>
        <taxon>Bacilli</taxon>
        <taxon>Bacillales</taxon>
        <taxon>Bacillaceae</taxon>
        <taxon>Niallia</taxon>
    </lineage>
</organism>
<accession>A0A5J5HMX6</accession>
<reference evidence="1 2" key="1">
    <citation type="submission" date="2019-09" db="EMBL/GenBank/DDBJ databases">
        <title>Whole genome sequences of isolates from the Mars Exploration Rovers.</title>
        <authorList>
            <person name="Seuylemezian A."/>
            <person name="Vaishampayan P."/>
        </authorList>
    </citation>
    <scope>NUCLEOTIDE SEQUENCE [LARGE SCALE GENOMIC DNA]</scope>
    <source>
        <strain evidence="1 2">MER_TA_151</strain>
    </source>
</reference>
<dbReference type="EMBL" id="VYKL01000027">
    <property type="protein sequence ID" value="KAA9021557.1"/>
    <property type="molecule type" value="Genomic_DNA"/>
</dbReference>
<protein>
    <submittedName>
        <fullName evidence="1">MerR family transcriptional regulator</fullName>
    </submittedName>
</protein>
<proteinExistence type="predicted"/>
<dbReference type="OrthoDB" id="2454204at2"/>
<sequence>MYWKISNFVEEIKQTLQEEKLHINTVTGWFKKLEEEEIHYISRTAETDEKVYDELDLQIAVFIKKKRNQKWSLSAIFNEIKSEFELRSFPVEDEETTNVAHIKDIDFLNSKHLKELKGAFEEVAASQLGEMKSQYEEILSKLPNPRSKEEEREERFKEMIARRRVEYQLEKEALIMWSTKPEEERLKKVGLFRKEENHEERNRFIKDHIDKNFEVRLRNELGL</sequence>
<dbReference type="Proteomes" id="UP000326671">
    <property type="component" value="Unassembled WGS sequence"/>
</dbReference>
<gene>
    <name evidence="1" type="ORF">F4V44_17875</name>
</gene>
<keyword evidence="2" id="KW-1185">Reference proteome</keyword>
<comment type="caution">
    <text evidence="1">The sequence shown here is derived from an EMBL/GenBank/DDBJ whole genome shotgun (WGS) entry which is preliminary data.</text>
</comment>
<name>A0A5J5HMX6_9BACI</name>
<dbReference type="RefSeq" id="WP_150441386.1">
    <property type="nucleotide sequence ID" value="NZ_VYKL01000027.1"/>
</dbReference>